<dbReference type="PRINTS" id="PR00830">
    <property type="entry name" value="ENDOLAPTASE"/>
</dbReference>
<dbReference type="AlphaFoldDB" id="A0A2D2LU21"/>
<feature type="compositionally biased region" description="Low complexity" evidence="4">
    <location>
        <begin position="260"/>
        <end position="273"/>
    </location>
</feature>
<feature type="region of interest" description="Disordered" evidence="4">
    <location>
        <begin position="210"/>
        <end position="273"/>
    </location>
</feature>
<comment type="catalytic activity">
    <reaction evidence="2">
        <text>Hydrolysis of proteins in presence of ATP.</text>
        <dbReference type="EC" id="3.4.21.53"/>
    </reaction>
</comment>
<feature type="coiled-coil region" evidence="3">
    <location>
        <begin position="298"/>
        <end position="325"/>
    </location>
</feature>
<protein>
    <recommendedName>
        <fullName evidence="2">endopeptidase La</fullName>
        <ecNumber evidence="2">3.4.21.53</ecNumber>
    </recommendedName>
</protein>
<dbReference type="GO" id="GO:0006508">
    <property type="term" value="P:proteolysis"/>
    <property type="evidence" value="ECO:0007669"/>
    <property type="project" value="UniProtKB-KW"/>
</dbReference>
<feature type="active site" evidence="2">
    <location>
        <position position="746"/>
    </location>
</feature>
<dbReference type="EMBL" id="CP024443">
    <property type="protein sequence ID" value="ATR78503.1"/>
    <property type="molecule type" value="Genomic_DNA"/>
</dbReference>
<dbReference type="GO" id="GO:0004252">
    <property type="term" value="F:serine-type endopeptidase activity"/>
    <property type="evidence" value="ECO:0007669"/>
    <property type="project" value="UniProtKB-UniRule"/>
</dbReference>
<dbReference type="InterPro" id="IPR027065">
    <property type="entry name" value="Lon_Prtase"/>
</dbReference>
<dbReference type="GO" id="GO:0004176">
    <property type="term" value="F:ATP-dependent peptidase activity"/>
    <property type="evidence" value="ECO:0007669"/>
    <property type="project" value="UniProtKB-UniRule"/>
</dbReference>
<dbReference type="RefSeq" id="WP_100269799.1">
    <property type="nucleotide sequence ID" value="NZ_CP024443.1"/>
</dbReference>
<dbReference type="InterPro" id="IPR008269">
    <property type="entry name" value="Lon_proteolytic"/>
</dbReference>
<feature type="compositionally biased region" description="Acidic residues" evidence="4">
    <location>
        <begin position="221"/>
        <end position="231"/>
    </location>
</feature>
<dbReference type="InterPro" id="IPR046844">
    <property type="entry name" value="Lon-like_helical"/>
</dbReference>
<dbReference type="SUPFAM" id="SSF52540">
    <property type="entry name" value="P-loop containing nucleoside triphosphate hydrolases"/>
    <property type="match status" value="1"/>
</dbReference>
<evidence type="ECO:0000259" key="5">
    <source>
        <dbReference type="PROSITE" id="PS51786"/>
    </source>
</evidence>
<dbReference type="EC" id="3.4.21.53" evidence="2"/>
<evidence type="ECO:0000256" key="3">
    <source>
        <dbReference type="SAM" id="Coils"/>
    </source>
</evidence>
<dbReference type="InterPro" id="IPR014721">
    <property type="entry name" value="Ribsml_uS5_D2-typ_fold_subgr"/>
</dbReference>
<accession>A0A2D2LU21</accession>
<organism evidence="6 7">
    <name type="scientific">Faucicola osloensis</name>
    <name type="common">Moraxella osloensis</name>
    <dbReference type="NCBI Taxonomy" id="34062"/>
    <lineage>
        <taxon>Bacteria</taxon>
        <taxon>Pseudomonadati</taxon>
        <taxon>Pseudomonadota</taxon>
        <taxon>Gammaproteobacteria</taxon>
        <taxon>Moraxellales</taxon>
        <taxon>Moraxellaceae</taxon>
        <taxon>Faucicola</taxon>
    </lineage>
</organism>
<dbReference type="Pfam" id="PF05362">
    <property type="entry name" value="Lon_C"/>
    <property type="match status" value="1"/>
</dbReference>
<keyword evidence="1 2" id="KW-0645">Protease</keyword>
<dbReference type="Gene3D" id="3.40.50.300">
    <property type="entry name" value="P-loop containing nucleotide triphosphate hydrolases"/>
    <property type="match status" value="2"/>
</dbReference>
<keyword evidence="2" id="KW-0720">Serine protease</keyword>
<dbReference type="Gene3D" id="1.10.8.60">
    <property type="match status" value="1"/>
</dbReference>
<dbReference type="GO" id="GO:0005524">
    <property type="term" value="F:ATP binding"/>
    <property type="evidence" value="ECO:0007669"/>
    <property type="project" value="InterPro"/>
</dbReference>
<reference evidence="7" key="1">
    <citation type="submission" date="2017-11" db="EMBL/GenBank/DDBJ databases">
        <title>Complete genome sequence of Moraxella osloensis NP7 isolated from human skin.</title>
        <authorList>
            <person name="Lee K."/>
            <person name="Lim J.Y."/>
            <person name="Hwang I."/>
        </authorList>
    </citation>
    <scope>NUCLEOTIDE SEQUENCE [LARGE SCALE GENOMIC DNA]</scope>
    <source>
        <strain evidence="7">NP7</strain>
    </source>
</reference>
<evidence type="ECO:0000256" key="2">
    <source>
        <dbReference type="PROSITE-ProRule" id="PRU01122"/>
    </source>
</evidence>
<keyword evidence="2" id="KW-0378">Hydrolase</keyword>
<dbReference type="PROSITE" id="PS51786">
    <property type="entry name" value="LON_PROTEOLYTIC"/>
    <property type="match status" value="1"/>
</dbReference>
<feature type="active site" evidence="2">
    <location>
        <position position="789"/>
    </location>
</feature>
<evidence type="ECO:0000313" key="6">
    <source>
        <dbReference type="EMBL" id="ATR78503.1"/>
    </source>
</evidence>
<evidence type="ECO:0000256" key="1">
    <source>
        <dbReference type="ARBA" id="ARBA00022670"/>
    </source>
</evidence>
<evidence type="ECO:0000256" key="4">
    <source>
        <dbReference type="SAM" id="MobiDB-lite"/>
    </source>
</evidence>
<name>A0A2D2LU21_FAUOS</name>
<dbReference type="Proteomes" id="UP000229340">
    <property type="component" value="Chromosome"/>
</dbReference>
<dbReference type="PANTHER" id="PTHR10046">
    <property type="entry name" value="ATP DEPENDENT LON PROTEASE FAMILY MEMBER"/>
    <property type="match status" value="1"/>
</dbReference>
<dbReference type="Pfam" id="PF20436">
    <property type="entry name" value="LonB_AAA-LID"/>
    <property type="match status" value="1"/>
</dbReference>
<dbReference type="SUPFAM" id="SSF54211">
    <property type="entry name" value="Ribosomal protein S5 domain 2-like"/>
    <property type="match status" value="1"/>
</dbReference>
<feature type="domain" description="Lon proteolytic" evidence="5">
    <location>
        <begin position="654"/>
        <end position="851"/>
    </location>
</feature>
<gene>
    <name evidence="6" type="ORF">NP7_04090</name>
</gene>
<comment type="similarity">
    <text evidence="2">Belongs to the peptidase S16 family.</text>
</comment>
<dbReference type="Pfam" id="PF13654">
    <property type="entry name" value="AAA_32"/>
    <property type="match status" value="1"/>
</dbReference>
<dbReference type="GO" id="GO:0030163">
    <property type="term" value="P:protein catabolic process"/>
    <property type="evidence" value="ECO:0007669"/>
    <property type="project" value="InterPro"/>
</dbReference>
<dbReference type="InterPro" id="IPR027417">
    <property type="entry name" value="P-loop_NTPase"/>
</dbReference>
<sequence length="887" mass="98613">MKNTLAKSVRTTAVTSKSSSIITDTIKSDNLQPVAISHLRRYTDPATLPKDSNHTKTLEIGFGQERACKAIATALDINANGYHIFAAGENGLGKRTLITRLLQAHAKQKPTPNDWVYVHNFVDARTPIALDLPAGMGKQLAEDVKTFWLTTKRQLNQRFRSEHYQSKVEAIKNEISLREEQVYHALHEEGKQYSLALALRPSDNKPIFIKSDFSDNRADGNDNDSYNDIEPSDGYLSIKPANKLGRQKSSGKAPVLPLKANQTSSATTSTTNNTSIATNQASFGLTPKSPYVANYQDKNHMQKRLSQLTVELEQIEDEANQTLQALHHSLTRRTLKPLMEPLFDKYQALPKVRKYLQDVHDDIVNHVERIINEDDEEFLPSHFSPLPARYFVNVIASHAPDQGAPIVFEDLPTHLNLLGHVEQITHLGTVSTDVSLIRAGSLHRANGGYLVLEATNLLEYPYAWQGLKRALQSRQIKMSSLEQMLTLTGSISLEPQPIKLDVKVILLGEPDLYYDLLDFEPEFNAVFKIRADFHDRVVRSHANEQAMTAKIADMISKYQLLTFDNTALACLLDYLSEQAEDQHELSLHGDRLAQLLLEANRHAIINQTELTPANTVTANHVRQAIEDIRHRSGYLRQLFWQELEKGQQLISTQGKAIGQINALTVISYADSEFGMPARLTASVHHSAAHADIVDIERDVDLGGSIHAKGVLIMSSYLKALFAEDHTLNFTASLAFEQSYGGIDGDSATVAETCALLSALSQTPINQSLAVTGSMNQFGQVQAVGGVNAKIAGFYDACVEQGLTGKQGVIVPKANLAQLMLRQDIIDSVTAGKFTIYAVEHVNEAMYLLTGLAPDEMTKKGKYRKNTVYGRIYERLETWEEKDADDKQ</sequence>
<dbReference type="Gene3D" id="3.30.230.10">
    <property type="match status" value="1"/>
</dbReference>
<dbReference type="InterPro" id="IPR020568">
    <property type="entry name" value="Ribosomal_Su5_D2-typ_SF"/>
</dbReference>
<dbReference type="InterPro" id="IPR046843">
    <property type="entry name" value="LonB_AAA-LID"/>
</dbReference>
<proteinExistence type="inferred from homology"/>
<keyword evidence="3" id="KW-0175">Coiled coil</keyword>
<evidence type="ECO:0000313" key="7">
    <source>
        <dbReference type="Proteomes" id="UP000229340"/>
    </source>
</evidence>
<dbReference type="Pfam" id="PF20437">
    <property type="entry name" value="LonC_helical"/>
    <property type="match status" value="1"/>
</dbReference>
<dbReference type="InterPro" id="IPR041699">
    <property type="entry name" value="AAA_32"/>
</dbReference>